<dbReference type="InterPro" id="IPR037191">
    <property type="entry name" value="VPS9_dom_sf"/>
</dbReference>
<dbReference type="Pfam" id="PF12796">
    <property type="entry name" value="Ank_2"/>
    <property type="match status" value="2"/>
</dbReference>
<sequence length="1605" mass="181633">MLIAPVSDKDPRSRTSANKKSTNSSLDPSLSCRPSRHWGPNALEKSSHDPLTASLASHTSTKSARKASSSILGDVFFDTTIRSDIPVLESFIEDEEEAIMRTLPKNPGPSPQLETERSSSRTNPSTFSLSTSWPLLSVSMSLQVKRHVLRSGWLNKQSDHLKSWNRRFFVLMERIHTPTKMRWTSLQYYKSDQCGRIRGEIPIQNALPAEMTYQEACAADDFYRNPATIRFVDQEESRRPYCFQVGRGHIQFLCQAHDEEDVSAWVYELQVVEQGDPVASPGSFQTLPESDHFNRSSMEEDRARDSFWLSMSHLNSRVYENSDWRSSSSMSSLRLARKQAVRPRMDSTDVATLVSHRSDSLKPQRVIEICFVAELRRLLNDANSHESMICSTFIKSFSFDATHSIAPFVRLRAFHGNITEMILRDHSLRMLELVQDKTFDSDHLLALVRACTHRHMEQYILSPIQVKLEAYLSQEFHAEDVRLYRKSQWLKGKGQHFFQIPDHHISSREWHRATKVFRTITTTFCPSARYQILVKTINEIKSTFSREHNGLLQSEDLLPIFTFVAASSGVEHLASTRLILSELNMCFRGENSDGYIKVFTDALSFIESVITPPELEDVFKDSVTVSTDEYYNSFILLEPEPMYRYGVSIASITTKGSTVFGASIGEGYVLMTLNGQSVVFWSYSDVLTLFTRSTKSYTFSFVAPESYLMILQANKIIWNESLLNACKRGDIGCVQMLLANGADVNYVGHEYRNTALHVAVEAVHLNIVSYLLQHGACTSKIDEYGRTALHMAGLPCRSRCESISRDARIAVIIRKLLHYGSQHHQVDMFGNTVLMLLAANGYLSGIDILIEAKHDVELDARNWTHGMTALMMAVQRGNYQVVQALLDYGATVNCQTLNGETALHFAASVANRDICELLVDHGADVNICSTAGISPLMLALCQGNCHTLIRLDSMDPSCRNTSTFTQLASKCPSRYRSASKASTKSDQVHEVVSLEAAWDTAQYLLAADGDTNIVCKAFLGPAEYAAKFADDGLYKLILAMDGERDPSESLQLRSSIIEAGNRLDLHESIDATILSVVECERVEWDDVGALLCYWEASKQWNVVTHTLQSILEEIPSKRSKLCLRVVLQILHQMIVLLQYNEGKNAECVDDLYSLISFAYEQAQALDAQAVFWCKRHSLLFKYQEAYKTGQKQPPQILSGSHQLYEELHVFLRRCKLSSANLAFLVDPQVTELTDDDAAEALIMDPLSTSFERISLTPTLRSSTSCENPQSRETSMEIEEAIKDRLSMAGVWSQQKREISDPTNMEKNMLPKRALPSFRKCAFHSRFSFVYHCSNQTCLLEVEPMIVAQQITLLQHYYLTRVRGLIILLLDFTHLPYTSVSEITASKRDADQTPGFDRSRKLHHHVCIHKLPPSFSTTSGLQISMWIVSQILCRDDADQRAQVLDFFIRVANLFLSPLQNFDGFIAIINASNDSSIHRLKKTWEKLPSRSYQMWHTLNQFTQKAARTMIRAMEEASPPCVPYLGTVLQQLIALQECPAYCVVKKSLNLNKFRYRNAILQKVTECQNVPYLIPMDAHVLRMVCAPPSFANQEAAFQRSLAVETRAQR</sequence>
<evidence type="ECO:0008006" key="11">
    <source>
        <dbReference type="Google" id="ProtNLM"/>
    </source>
</evidence>
<dbReference type="Gene3D" id="1.20.1050.80">
    <property type="entry name" value="VPS9 domain"/>
    <property type="match status" value="1"/>
</dbReference>
<dbReference type="OrthoDB" id="10254377at2759"/>
<dbReference type="InParanoid" id="A0A024FT89"/>
<comment type="caution">
    <text evidence="9">The sequence shown here is derived from an EMBL/GenBank/DDBJ whole genome shotgun (WGS) entry which is preliminary data.</text>
</comment>
<dbReference type="EMBL" id="CAIX01000153">
    <property type="protein sequence ID" value="CCI10216.1"/>
    <property type="molecule type" value="Genomic_DNA"/>
</dbReference>
<evidence type="ECO:0000256" key="2">
    <source>
        <dbReference type="ARBA" id="ARBA00023043"/>
    </source>
</evidence>
<feature type="domain" description="PH" evidence="6">
    <location>
        <begin position="147"/>
        <end position="274"/>
    </location>
</feature>
<protein>
    <recommendedName>
        <fullName evidence="11">Ras-GEF domain-containing protein</fullName>
    </recommendedName>
</protein>
<dbReference type="SMART" id="SM00248">
    <property type="entry name" value="ANK"/>
    <property type="match status" value="6"/>
</dbReference>
<dbReference type="SMART" id="SM00147">
    <property type="entry name" value="RasGEF"/>
    <property type="match status" value="1"/>
</dbReference>
<proteinExistence type="predicted"/>
<evidence type="ECO:0000256" key="1">
    <source>
        <dbReference type="ARBA" id="ARBA00022737"/>
    </source>
</evidence>
<dbReference type="Gene3D" id="2.30.29.30">
    <property type="entry name" value="Pleckstrin-homology domain (PH domain)/Phosphotyrosine-binding domain (PTB)"/>
    <property type="match status" value="1"/>
</dbReference>
<feature type="repeat" description="ANK" evidence="3">
    <location>
        <begin position="898"/>
        <end position="930"/>
    </location>
</feature>
<dbReference type="STRING" id="65357.A0A024FT89"/>
<dbReference type="Pfam" id="PF00023">
    <property type="entry name" value="Ank"/>
    <property type="match status" value="1"/>
</dbReference>
<dbReference type="InterPro" id="IPR002110">
    <property type="entry name" value="Ankyrin_rpt"/>
</dbReference>
<dbReference type="GO" id="GO:0005085">
    <property type="term" value="F:guanyl-nucleotide exchange factor activity"/>
    <property type="evidence" value="ECO:0007669"/>
    <property type="project" value="UniProtKB-KW"/>
</dbReference>
<dbReference type="PROSITE" id="PS50009">
    <property type="entry name" value="RASGEF_CAT"/>
    <property type="match status" value="1"/>
</dbReference>
<dbReference type="InterPro" id="IPR023578">
    <property type="entry name" value="Ras_GEF_dom_sf"/>
</dbReference>
<dbReference type="SUPFAM" id="SSF48403">
    <property type="entry name" value="Ankyrin repeat"/>
    <property type="match status" value="1"/>
</dbReference>
<dbReference type="Pfam" id="PF02204">
    <property type="entry name" value="VPS9"/>
    <property type="match status" value="1"/>
</dbReference>
<feature type="repeat" description="ANK" evidence="3">
    <location>
        <begin position="865"/>
        <end position="897"/>
    </location>
</feature>
<evidence type="ECO:0000256" key="3">
    <source>
        <dbReference type="PROSITE-ProRule" id="PRU00023"/>
    </source>
</evidence>
<dbReference type="SUPFAM" id="SSF48366">
    <property type="entry name" value="Ras GEF"/>
    <property type="match status" value="1"/>
</dbReference>
<reference evidence="9 10" key="1">
    <citation type="submission" date="2012-05" db="EMBL/GenBank/DDBJ databases">
        <title>Recombination and specialization in a pathogen metapopulation.</title>
        <authorList>
            <person name="Gardiner A."/>
            <person name="Kemen E."/>
            <person name="Schultz-Larsen T."/>
            <person name="MacLean D."/>
            <person name="Van Oosterhout C."/>
            <person name="Jones J.D.G."/>
        </authorList>
    </citation>
    <scope>NUCLEOTIDE SEQUENCE [LARGE SCALE GENOMIC DNA]</scope>
    <source>
        <strain evidence="9 10">Ac Nc2</strain>
    </source>
</reference>
<dbReference type="Gene3D" id="1.25.40.20">
    <property type="entry name" value="Ankyrin repeat-containing domain"/>
    <property type="match status" value="2"/>
</dbReference>
<dbReference type="InterPro" id="IPR001849">
    <property type="entry name" value="PH_domain"/>
</dbReference>
<organism evidence="9 10">
    <name type="scientific">Albugo candida</name>
    <dbReference type="NCBI Taxonomy" id="65357"/>
    <lineage>
        <taxon>Eukaryota</taxon>
        <taxon>Sar</taxon>
        <taxon>Stramenopiles</taxon>
        <taxon>Oomycota</taxon>
        <taxon>Peronosporomycetes</taxon>
        <taxon>Albuginales</taxon>
        <taxon>Albuginaceae</taxon>
        <taxon>Albugo</taxon>
    </lineage>
</organism>
<keyword evidence="2 3" id="KW-0040">ANK repeat</keyword>
<dbReference type="PROSITE" id="PS51205">
    <property type="entry name" value="VPS9"/>
    <property type="match status" value="1"/>
</dbReference>
<dbReference type="SUPFAM" id="SSF109993">
    <property type="entry name" value="VPS9 domain"/>
    <property type="match status" value="1"/>
</dbReference>
<dbReference type="InterPro" id="IPR003123">
    <property type="entry name" value="VPS9"/>
</dbReference>
<dbReference type="GO" id="GO:0007264">
    <property type="term" value="P:small GTPase-mediated signal transduction"/>
    <property type="evidence" value="ECO:0007669"/>
    <property type="project" value="InterPro"/>
</dbReference>
<dbReference type="InterPro" id="IPR036964">
    <property type="entry name" value="RASGEF_cat_dom_sf"/>
</dbReference>
<gene>
    <name evidence="9" type="ORF">BN9_080930</name>
</gene>
<dbReference type="InterPro" id="IPR011993">
    <property type="entry name" value="PH-like_dom_sf"/>
</dbReference>
<dbReference type="PROSITE" id="PS50003">
    <property type="entry name" value="PH_DOMAIN"/>
    <property type="match status" value="1"/>
</dbReference>
<dbReference type="Pfam" id="PF00617">
    <property type="entry name" value="RasGEF"/>
    <property type="match status" value="1"/>
</dbReference>
<evidence type="ECO:0000313" key="10">
    <source>
        <dbReference type="Proteomes" id="UP000053237"/>
    </source>
</evidence>
<evidence type="ECO:0000259" key="7">
    <source>
        <dbReference type="PROSITE" id="PS50009"/>
    </source>
</evidence>
<evidence type="ECO:0000259" key="6">
    <source>
        <dbReference type="PROSITE" id="PS50003"/>
    </source>
</evidence>
<evidence type="ECO:0000256" key="4">
    <source>
        <dbReference type="PROSITE-ProRule" id="PRU00168"/>
    </source>
</evidence>
<name>A0A024FT89_9STRA</name>
<feature type="repeat" description="ANK" evidence="3">
    <location>
        <begin position="751"/>
        <end position="783"/>
    </location>
</feature>
<dbReference type="SMART" id="SM00233">
    <property type="entry name" value="PH"/>
    <property type="match status" value="1"/>
</dbReference>
<keyword evidence="10" id="KW-1185">Reference proteome</keyword>
<dbReference type="PANTHER" id="PTHR24198">
    <property type="entry name" value="ANKYRIN REPEAT AND PROTEIN KINASE DOMAIN-CONTAINING PROTEIN"/>
    <property type="match status" value="1"/>
</dbReference>
<feature type="domain" description="Ras-GEF" evidence="7">
    <location>
        <begin position="1342"/>
        <end position="1602"/>
    </location>
</feature>
<feature type="compositionally biased region" description="Polar residues" evidence="5">
    <location>
        <begin position="14"/>
        <end position="28"/>
    </location>
</feature>
<keyword evidence="4" id="KW-0344">Guanine-nucleotide releasing factor</keyword>
<accession>A0A024FT89</accession>
<dbReference type="PANTHER" id="PTHR24198:SF165">
    <property type="entry name" value="ANKYRIN REPEAT-CONTAINING PROTEIN-RELATED"/>
    <property type="match status" value="1"/>
</dbReference>
<evidence type="ECO:0000313" key="9">
    <source>
        <dbReference type="EMBL" id="CCI10216.1"/>
    </source>
</evidence>
<evidence type="ECO:0000259" key="8">
    <source>
        <dbReference type="PROSITE" id="PS51205"/>
    </source>
</evidence>
<dbReference type="InterPro" id="IPR036770">
    <property type="entry name" value="Ankyrin_rpt-contain_sf"/>
</dbReference>
<feature type="region of interest" description="Disordered" evidence="5">
    <location>
        <begin position="1"/>
        <end position="64"/>
    </location>
</feature>
<keyword evidence="1" id="KW-0677">Repeat</keyword>
<dbReference type="PROSITE" id="PS50088">
    <property type="entry name" value="ANK_REPEAT"/>
    <property type="match status" value="3"/>
</dbReference>
<evidence type="ECO:0000256" key="5">
    <source>
        <dbReference type="SAM" id="MobiDB-lite"/>
    </source>
</evidence>
<dbReference type="Pfam" id="PF00169">
    <property type="entry name" value="PH"/>
    <property type="match status" value="1"/>
</dbReference>
<dbReference type="InterPro" id="IPR001895">
    <property type="entry name" value="RASGEF_cat_dom"/>
</dbReference>
<feature type="region of interest" description="Disordered" evidence="5">
    <location>
        <begin position="102"/>
        <end position="126"/>
    </location>
</feature>
<feature type="domain" description="VPS9" evidence="8">
    <location>
        <begin position="477"/>
        <end position="615"/>
    </location>
</feature>
<dbReference type="PROSITE" id="PS50297">
    <property type="entry name" value="ANK_REP_REGION"/>
    <property type="match status" value="3"/>
</dbReference>
<dbReference type="SUPFAM" id="SSF50729">
    <property type="entry name" value="PH domain-like"/>
    <property type="match status" value="1"/>
</dbReference>
<dbReference type="Proteomes" id="UP000053237">
    <property type="component" value="Unassembled WGS sequence"/>
</dbReference>
<dbReference type="Gene3D" id="1.10.840.10">
    <property type="entry name" value="Ras guanine-nucleotide exchange factors catalytic domain"/>
    <property type="match status" value="1"/>
</dbReference>